<evidence type="ECO:0000313" key="3">
    <source>
        <dbReference type="EMBL" id="EFJ01115.1"/>
    </source>
</evidence>
<dbReference type="HOGENOM" id="CLU_315267_0_0_1"/>
<gene>
    <name evidence="3" type="ORF">SCHCODRAFT_105701</name>
</gene>
<feature type="compositionally biased region" description="Polar residues" evidence="2">
    <location>
        <begin position="177"/>
        <end position="189"/>
    </location>
</feature>
<proteinExistence type="predicted"/>
<keyword evidence="4" id="KW-1185">Reference proteome</keyword>
<evidence type="ECO:0000313" key="4">
    <source>
        <dbReference type="Proteomes" id="UP000007431"/>
    </source>
</evidence>
<dbReference type="EMBL" id="GL377303">
    <property type="protein sequence ID" value="EFJ01115.1"/>
    <property type="molecule type" value="Genomic_DNA"/>
</dbReference>
<dbReference type="eggNOG" id="ENOG502R2NT">
    <property type="taxonomic scope" value="Eukaryota"/>
</dbReference>
<sequence length="927" mass="100366">MVAERDGPVTEKGKLAVEKGKLAAERDTVVAQLSATQANVGRVMTELKAAKKAQRGGASAEATVRLQRSVTALKAQIRQAKGLISNATSAVVLAEQRSRESEDHAGRARAQVGEAEKAFAVIKSRFTELESDVDISTTSQMSVDALWDVDGDIYAGAHDQATGAVDQDLGAFEQDPDTTLSDVNMSQASPMSPLTPIPPTTTTEKRGCSTKRARSPSSSEPDSSPLAKRLRRPVAARQPPVNVSRPAPPPSTRLPSPPLEYDRVKLAFSHGERADPASEEGDYIVSTVRVHGVSLQVQTTHGNYLVTLSIRTEESTLLVSSAAWTTSSSRQHISNREAVMSRTSERCAQLGCLSARHLLPNSLDASTIASINMPIPSLDALAAARRAGLDNTSQQEAKIAELQEALRQAQLIINGQARQISTLQEEKTQLTFRVEGMHEQLRVAKDEKVSTNQKIGNVDAAIMRADADIRLFAQVYTIFHEFFPSEKLLKRARPSSIDPASEARFHNHEQDQTTYNLGSVVLFHDLLPETLRGLYEAHTEHFVHAFHLYAKEIRTTITNNLKSTRQHIFRDVPGLSIDVFSDPRNPEPVRQCETLRKLLVGVLSDYPAILYLSGDSTKTAELFLNDVLVKIATIVLHGKTALQVPRDKWAGRYYQEWKQSSPTPSFIAMCAVMATYLISGDPAFASPGAETGIDYRTRLRSYNALLTLGWDTAPIRRVRAAFDYVFFNGRTFTSNSEGGVLRMTGIDGSAQRAAVLHQMRAETVPEQSASMASATAAFSSISLGPIVSSISAPHQPTTLLSAVVDSPSIPDQPIAETSPAILPEVFDNGSVVASGAPEAGDVHGVDHDQMLEVASTRSKAGSSRSSGRGRGGKQPISRVDTTTSTEATAAPPAQTKGKGKGRKRTEVPAEIDIDAPRVTRRTTRSGR</sequence>
<feature type="compositionally biased region" description="Basic residues" evidence="2">
    <location>
        <begin position="918"/>
        <end position="927"/>
    </location>
</feature>
<protein>
    <submittedName>
        <fullName evidence="3">Uncharacterized protein</fullName>
    </submittedName>
</protein>
<feature type="region of interest" description="Disordered" evidence="2">
    <location>
        <begin position="854"/>
        <end position="927"/>
    </location>
</feature>
<evidence type="ECO:0000256" key="1">
    <source>
        <dbReference type="SAM" id="Coils"/>
    </source>
</evidence>
<name>D8PWY8_SCHCM</name>
<dbReference type="Proteomes" id="UP000007431">
    <property type="component" value="Unassembled WGS sequence"/>
</dbReference>
<feature type="compositionally biased region" description="Pro residues" evidence="2">
    <location>
        <begin position="246"/>
        <end position="258"/>
    </location>
</feature>
<accession>D8PWY8</accession>
<feature type="compositionally biased region" description="Low complexity" evidence="2">
    <location>
        <begin position="881"/>
        <end position="896"/>
    </location>
</feature>
<dbReference type="AlphaFoldDB" id="D8PWY8"/>
<organism evidence="4">
    <name type="scientific">Schizophyllum commune (strain H4-8 / FGSC 9210)</name>
    <name type="common">Split gill fungus</name>
    <dbReference type="NCBI Taxonomy" id="578458"/>
    <lineage>
        <taxon>Eukaryota</taxon>
        <taxon>Fungi</taxon>
        <taxon>Dikarya</taxon>
        <taxon>Basidiomycota</taxon>
        <taxon>Agaricomycotina</taxon>
        <taxon>Agaricomycetes</taxon>
        <taxon>Agaricomycetidae</taxon>
        <taxon>Agaricales</taxon>
        <taxon>Schizophyllaceae</taxon>
        <taxon>Schizophyllum</taxon>
    </lineage>
</organism>
<feature type="coiled-coil region" evidence="1">
    <location>
        <begin position="392"/>
        <end position="426"/>
    </location>
</feature>
<feature type="region of interest" description="Disordered" evidence="2">
    <location>
        <begin position="172"/>
        <end position="259"/>
    </location>
</feature>
<reference evidence="3 4" key="1">
    <citation type="journal article" date="2010" name="Nat. Biotechnol.">
        <title>Genome sequence of the model mushroom Schizophyllum commune.</title>
        <authorList>
            <person name="Ohm R.A."/>
            <person name="de Jong J.F."/>
            <person name="Lugones L.G."/>
            <person name="Aerts A."/>
            <person name="Kothe E."/>
            <person name="Stajich J.E."/>
            <person name="de Vries R.P."/>
            <person name="Record E."/>
            <person name="Levasseur A."/>
            <person name="Baker S.E."/>
            <person name="Bartholomew K.A."/>
            <person name="Coutinho P.M."/>
            <person name="Erdmann S."/>
            <person name="Fowler T.J."/>
            <person name="Gathman A.C."/>
            <person name="Lombard V."/>
            <person name="Henrissat B."/>
            <person name="Knabe N."/>
            <person name="Kuees U."/>
            <person name="Lilly W.W."/>
            <person name="Lindquist E."/>
            <person name="Lucas S."/>
            <person name="Magnuson J.K."/>
            <person name="Piumi F."/>
            <person name="Raudaskoski M."/>
            <person name="Salamov A."/>
            <person name="Schmutz J."/>
            <person name="Schwarze F.W.M.R."/>
            <person name="vanKuyk P.A."/>
            <person name="Horton J.S."/>
            <person name="Grigoriev I.V."/>
            <person name="Woesten H.A.B."/>
        </authorList>
    </citation>
    <scope>NUCLEOTIDE SEQUENCE [LARGE SCALE GENOMIC DNA]</scope>
    <source>
        <strain evidence="4">H4-8 / FGSC 9210</strain>
    </source>
</reference>
<feature type="non-terminal residue" evidence="3">
    <location>
        <position position="927"/>
    </location>
</feature>
<keyword evidence="1" id="KW-0175">Coiled coil</keyword>
<evidence type="ECO:0000256" key="2">
    <source>
        <dbReference type="SAM" id="MobiDB-lite"/>
    </source>
</evidence>
<dbReference type="InParanoid" id="D8PWY8"/>
<feature type="compositionally biased region" description="Low complexity" evidence="2">
    <location>
        <begin position="215"/>
        <end position="225"/>
    </location>
</feature>
<feature type="compositionally biased region" description="Low complexity" evidence="2">
    <location>
        <begin position="857"/>
        <end position="866"/>
    </location>
</feature>
<dbReference type="VEuPathDB" id="FungiDB:SCHCODRAFT_01084257"/>